<dbReference type="VEuPathDB" id="FungiDB:Z520_02127"/>
<dbReference type="GeneID" id="27707873"/>
<sequence>MEPDGLEPGTIPVLEELLAGSDIPELVLEGFGLAIELIVEEVAVELAAIVLRLEVLLGEVVIPDVLFDTVALVMEAVLDRLIVVDPAVETLRLELLDELIWLERMGWLSLWSTQGLNQRRSWK</sequence>
<organism evidence="1 2">
    <name type="scientific">Fonsecaea multimorphosa CBS 102226</name>
    <dbReference type="NCBI Taxonomy" id="1442371"/>
    <lineage>
        <taxon>Eukaryota</taxon>
        <taxon>Fungi</taxon>
        <taxon>Dikarya</taxon>
        <taxon>Ascomycota</taxon>
        <taxon>Pezizomycotina</taxon>
        <taxon>Eurotiomycetes</taxon>
        <taxon>Chaetothyriomycetidae</taxon>
        <taxon>Chaetothyriales</taxon>
        <taxon>Herpotrichiellaceae</taxon>
        <taxon>Fonsecaea</taxon>
    </lineage>
</organism>
<protein>
    <submittedName>
        <fullName evidence="1">Uncharacterized protein</fullName>
    </submittedName>
</protein>
<dbReference type="AlphaFoldDB" id="A0A0D2KYV2"/>
<evidence type="ECO:0000313" key="2">
    <source>
        <dbReference type="Proteomes" id="UP000053411"/>
    </source>
</evidence>
<dbReference type="RefSeq" id="XP_016636111.1">
    <property type="nucleotide sequence ID" value="XM_016772641.1"/>
</dbReference>
<proteinExistence type="predicted"/>
<dbReference type="Proteomes" id="UP000053411">
    <property type="component" value="Unassembled WGS sequence"/>
</dbReference>
<evidence type="ECO:0000313" key="1">
    <source>
        <dbReference type="EMBL" id="KIY01989.1"/>
    </source>
</evidence>
<gene>
    <name evidence="1" type="ORF">Z520_02127</name>
</gene>
<name>A0A0D2KYV2_9EURO</name>
<reference evidence="1 2" key="1">
    <citation type="submission" date="2015-01" db="EMBL/GenBank/DDBJ databases">
        <title>The Genome Sequence of Fonsecaea multimorphosa CBS 102226.</title>
        <authorList>
            <consortium name="The Broad Institute Genomics Platform"/>
            <person name="Cuomo C."/>
            <person name="de Hoog S."/>
            <person name="Gorbushina A."/>
            <person name="Stielow B."/>
            <person name="Teixiera M."/>
            <person name="Abouelleil A."/>
            <person name="Chapman S.B."/>
            <person name="Priest M."/>
            <person name="Young S.K."/>
            <person name="Wortman J."/>
            <person name="Nusbaum C."/>
            <person name="Birren B."/>
        </authorList>
    </citation>
    <scope>NUCLEOTIDE SEQUENCE [LARGE SCALE GENOMIC DNA]</scope>
    <source>
        <strain evidence="1 2">CBS 102226</strain>
    </source>
</reference>
<accession>A0A0D2KYV2</accession>
<keyword evidence="2" id="KW-1185">Reference proteome</keyword>
<dbReference type="EMBL" id="KN848064">
    <property type="protein sequence ID" value="KIY01989.1"/>
    <property type="molecule type" value="Genomic_DNA"/>
</dbReference>